<protein>
    <submittedName>
        <fullName evidence="1">Uncharacterized protein</fullName>
    </submittedName>
</protein>
<comment type="caution">
    <text evidence="1">The sequence shown here is derived from an EMBL/GenBank/DDBJ whole genome shotgun (WGS) entry which is preliminary data.</text>
</comment>
<dbReference type="AlphaFoldDB" id="A0A1R2CD37"/>
<dbReference type="Proteomes" id="UP000187209">
    <property type="component" value="Unassembled WGS sequence"/>
</dbReference>
<sequence>MPSAMSLASSPINKLDKNRDSFYKQLTRKSLACVLSTSTLSPIKSQENKLSMTQDDLLEISYYIKILDNKRR</sequence>
<accession>A0A1R2CD37</accession>
<organism evidence="1 2">
    <name type="scientific">Stentor coeruleus</name>
    <dbReference type="NCBI Taxonomy" id="5963"/>
    <lineage>
        <taxon>Eukaryota</taxon>
        <taxon>Sar</taxon>
        <taxon>Alveolata</taxon>
        <taxon>Ciliophora</taxon>
        <taxon>Postciliodesmatophora</taxon>
        <taxon>Heterotrichea</taxon>
        <taxon>Heterotrichida</taxon>
        <taxon>Stentoridae</taxon>
        <taxon>Stentor</taxon>
    </lineage>
</organism>
<dbReference type="EMBL" id="MPUH01000191">
    <property type="protein sequence ID" value="OMJ86921.1"/>
    <property type="molecule type" value="Genomic_DNA"/>
</dbReference>
<evidence type="ECO:0000313" key="1">
    <source>
        <dbReference type="EMBL" id="OMJ86921.1"/>
    </source>
</evidence>
<gene>
    <name evidence="1" type="ORF">SteCoe_11474</name>
</gene>
<keyword evidence="2" id="KW-1185">Reference proteome</keyword>
<evidence type="ECO:0000313" key="2">
    <source>
        <dbReference type="Proteomes" id="UP000187209"/>
    </source>
</evidence>
<name>A0A1R2CD37_9CILI</name>
<reference evidence="1 2" key="1">
    <citation type="submission" date="2016-11" db="EMBL/GenBank/DDBJ databases">
        <title>The macronuclear genome of Stentor coeruleus: a giant cell with tiny introns.</title>
        <authorList>
            <person name="Slabodnick M."/>
            <person name="Ruby J.G."/>
            <person name="Reiff S.B."/>
            <person name="Swart E.C."/>
            <person name="Gosai S."/>
            <person name="Prabakaran S."/>
            <person name="Witkowska E."/>
            <person name="Larue G.E."/>
            <person name="Fisher S."/>
            <person name="Freeman R.M."/>
            <person name="Gunawardena J."/>
            <person name="Chu W."/>
            <person name="Stover N.A."/>
            <person name="Gregory B.D."/>
            <person name="Nowacki M."/>
            <person name="Derisi J."/>
            <person name="Roy S.W."/>
            <person name="Marshall W.F."/>
            <person name="Sood P."/>
        </authorList>
    </citation>
    <scope>NUCLEOTIDE SEQUENCE [LARGE SCALE GENOMIC DNA]</scope>
    <source>
        <strain evidence="1">WM001</strain>
    </source>
</reference>
<proteinExistence type="predicted"/>